<feature type="compositionally biased region" description="Basic and acidic residues" evidence="1">
    <location>
        <begin position="1453"/>
        <end position="1476"/>
    </location>
</feature>
<dbReference type="Pfam" id="PF13116">
    <property type="entry name" value="YhdP"/>
    <property type="match status" value="1"/>
</dbReference>
<gene>
    <name evidence="4" type="ORF">MNKW57_09120</name>
</gene>
<name>A0ABQ6LWV4_9GAMM</name>
<dbReference type="PANTHER" id="PTHR38690">
    <property type="entry name" value="PROTEASE-RELATED"/>
    <property type="match status" value="1"/>
</dbReference>
<evidence type="ECO:0000313" key="4">
    <source>
        <dbReference type="EMBL" id="GMG86591.1"/>
    </source>
</evidence>
<feature type="domain" description="YhdP central" evidence="3">
    <location>
        <begin position="1"/>
        <end position="1422"/>
    </location>
</feature>
<comment type="caution">
    <text evidence="4">The sequence shown here is derived from an EMBL/GenBank/DDBJ whole genome shotgun (WGS) entry which is preliminary data.</text>
</comment>
<keyword evidence="2" id="KW-0472">Membrane</keyword>
<feature type="compositionally biased region" description="Basic and acidic residues" evidence="1">
    <location>
        <begin position="1433"/>
        <end position="1446"/>
    </location>
</feature>
<evidence type="ECO:0000259" key="3">
    <source>
        <dbReference type="Pfam" id="PF13116"/>
    </source>
</evidence>
<keyword evidence="2" id="KW-0812">Transmembrane</keyword>
<protein>
    <recommendedName>
        <fullName evidence="3">YhdP central domain-containing protein</fullName>
    </recommendedName>
</protein>
<feature type="region of interest" description="Disordered" evidence="1">
    <location>
        <begin position="314"/>
        <end position="340"/>
    </location>
</feature>
<evidence type="ECO:0000256" key="2">
    <source>
        <dbReference type="SAM" id="Phobius"/>
    </source>
</evidence>
<dbReference type="Proteomes" id="UP001224392">
    <property type="component" value="Unassembled WGS sequence"/>
</dbReference>
<organism evidence="4 5">
    <name type="scientific">Biformimicrobium ophioploci</name>
    <dbReference type="NCBI Taxonomy" id="3036711"/>
    <lineage>
        <taxon>Bacteria</taxon>
        <taxon>Pseudomonadati</taxon>
        <taxon>Pseudomonadota</taxon>
        <taxon>Gammaproteobacteria</taxon>
        <taxon>Cellvibrionales</taxon>
        <taxon>Microbulbiferaceae</taxon>
        <taxon>Biformimicrobium</taxon>
    </lineage>
</organism>
<proteinExistence type="predicted"/>
<feature type="region of interest" description="Disordered" evidence="1">
    <location>
        <begin position="1092"/>
        <end position="1112"/>
    </location>
</feature>
<dbReference type="EMBL" id="BSYJ01000002">
    <property type="protein sequence ID" value="GMG86591.1"/>
    <property type="molecule type" value="Genomic_DNA"/>
</dbReference>
<feature type="compositionally biased region" description="Acidic residues" evidence="1">
    <location>
        <begin position="1094"/>
        <end position="1107"/>
    </location>
</feature>
<dbReference type="RefSeq" id="WP_285763133.1">
    <property type="nucleotide sequence ID" value="NZ_BSYJ01000002.1"/>
</dbReference>
<keyword evidence="5" id="KW-1185">Reference proteome</keyword>
<dbReference type="InterPro" id="IPR025263">
    <property type="entry name" value="YhdP_central"/>
</dbReference>
<accession>A0ABQ6LWV4</accession>
<keyword evidence="2" id="KW-1133">Transmembrane helix</keyword>
<dbReference type="InterPro" id="IPR011836">
    <property type="entry name" value="YhdP"/>
</dbReference>
<feature type="transmembrane region" description="Helical" evidence="2">
    <location>
        <begin position="12"/>
        <end position="32"/>
    </location>
</feature>
<evidence type="ECO:0000313" key="5">
    <source>
        <dbReference type="Proteomes" id="UP001224392"/>
    </source>
</evidence>
<reference evidence="4 5" key="1">
    <citation type="submission" date="2023-04" db="EMBL/GenBank/DDBJ databases">
        <title>Marinobulbifer ophiurae gen. nov., sp. Nov., isolate from tissue of brittle star Ophioplocus japonicus.</title>
        <authorList>
            <person name="Kawano K."/>
            <person name="Sawayama S."/>
            <person name="Nakagawa S."/>
        </authorList>
    </citation>
    <scope>NUCLEOTIDE SEQUENCE [LARGE SCALE GENOMIC DNA]</scope>
    <source>
        <strain evidence="4 5">NKW57</strain>
    </source>
</reference>
<sequence>MAAVRWLARKIWLVAIIVVIGLALLVQIGRVASPHIGRLQPEITGWLSDRLGAEVQVDSLALDWQALNIALRVGGLRAGKDGDLAMDAGLFHFDLLASLRARELTWREVEVRGLRVTLEQHESGQWWIQGIPFEPDSDAARKRREAREGKLPVGDPLRIFSVGPRVNIEHAEIGLVFNDDVSSSISIPEIRVENARGFHRLTARAYVGDSANDPYGDFFADPFGDPAKGDTARTESFRMLLEGRGEPRDPESFELAGYLELKDFAVEEDVVSALGKVLGVKPRYHWAGPKTAEGRLWLERGSDQGYSLRGELQMKGPDPAGSGIADNKETAGAQAETEDTEEVTSLLAPLRGFKSNVTGSWQPGSWRVVLQDMAVDWQGTELPPFSLQAASGDEGLTLSMDQLDLAGWTQVARELALLPEKHQQTIDTLAPSGKLRDLYFGLDSGEFSIRARLDKVNASAWKGAPSIKGADGFLTVNRRGGAVLLDSAGEFELGFPKLYEEPFRLSAISGAIGWQVDRDANQVLVYSGPLDLEGELGEIRGQFLADGPFVAESAPTDLTLSMSLKNSPLSNQRLLVPYTAPKNLRDWLAAALKGESVGTAERASFVYRGNNWPKPLRASKKLGLAPERQTVQLRIATKEARLKYHPDWPAVEDMAATILVDDADVQVQAPSAKIAGLQAGPLLVATAPAPGGTGSMLGVRASLKGDAGRGLEVIRKSPLRTQFGDAFDTWKLAGEISGDLTLSQPLGGADLTPRQNIKLNLDKAALEIPHLRLPFEKLAGKLVYETATGLSGSEFAGQLWGKPVSARIRQPGEGKQKGTLILLQGRTDGEVLKAWSGRPEFDWFQGEMVYTANLSLPSKDSGLGYNALFELETELEGVEVTLPAPFRKAANESRNLRLRLPMGAEGNLYDLRYGELAHARFWQAGQKLDRAAIHVGGAAQLPDEPAITIDGALPELAFAEWRQALSIYEAEPLPAGAVEDAAADKAADDAGTVLPIDLNIRTASLQLGALEIPRIALSGRGHEGLWAILFKSEMATGNLTYTAAAETPLDLKLDHLNLPEFNTALSADAEGEADENKSQQIADALLNDATPEVVQEEAQESDQEAAQDETRAGIQESVAVAVEEPAVETASAATPGPWSQLDFADLVAVDFRINKLRLGERELGFWTGELRPEAERLLINNISGMITGVEITGFAPAEENRGAQLVWSREAGKEQTTFVGQLRAANFADVLRAWDQPGLLESESARFNTALSWAGAPIEMRSETLEGELAVNIQSGRFLRSTGNASSALLRLLALFNFDSWARRLRLDFSDLVQSGMAFDSVRGEMHFRGGDEILLAVPLQVKGPSSELQMAGTLDMVREQLDLTLVATLPVGSNLALVAAVAGGLPAAAGVYLISKVFKKQVDKVASVSYRIDGDWDDPTIRFDKLFDDEGARREAARQGPREPDSLPEAPRQSEADGRVESDESDKSEREPPKS</sequence>
<dbReference type="PANTHER" id="PTHR38690:SF1">
    <property type="entry name" value="PROTEASE"/>
    <property type="match status" value="1"/>
</dbReference>
<evidence type="ECO:0000256" key="1">
    <source>
        <dbReference type="SAM" id="MobiDB-lite"/>
    </source>
</evidence>
<feature type="region of interest" description="Disordered" evidence="1">
    <location>
        <begin position="1433"/>
        <end position="1476"/>
    </location>
</feature>